<feature type="compositionally biased region" description="Polar residues" evidence="1">
    <location>
        <begin position="1186"/>
        <end position="1199"/>
    </location>
</feature>
<feature type="compositionally biased region" description="Polar residues" evidence="1">
    <location>
        <begin position="1168"/>
        <end position="1178"/>
    </location>
</feature>
<feature type="region of interest" description="Disordered" evidence="1">
    <location>
        <begin position="1225"/>
        <end position="1308"/>
    </location>
</feature>
<feature type="region of interest" description="Disordered" evidence="1">
    <location>
        <begin position="838"/>
        <end position="871"/>
    </location>
</feature>
<gene>
    <name evidence="2" type="ORF">PPACK8108_LOCUS1299</name>
</gene>
<feature type="compositionally biased region" description="Low complexity" evidence="1">
    <location>
        <begin position="1118"/>
        <end position="1132"/>
    </location>
</feature>
<organism evidence="2 3">
    <name type="scientific">Phakopsora pachyrhizi</name>
    <name type="common">Asian soybean rust disease fungus</name>
    <dbReference type="NCBI Taxonomy" id="170000"/>
    <lineage>
        <taxon>Eukaryota</taxon>
        <taxon>Fungi</taxon>
        <taxon>Dikarya</taxon>
        <taxon>Basidiomycota</taxon>
        <taxon>Pucciniomycotina</taxon>
        <taxon>Pucciniomycetes</taxon>
        <taxon>Pucciniales</taxon>
        <taxon>Phakopsoraceae</taxon>
        <taxon>Phakopsora</taxon>
    </lineage>
</organism>
<evidence type="ECO:0000313" key="2">
    <source>
        <dbReference type="EMBL" id="CAH7666932.1"/>
    </source>
</evidence>
<dbReference type="EMBL" id="CALTRL010000177">
    <property type="protein sequence ID" value="CAH7666932.1"/>
    <property type="molecule type" value="Genomic_DNA"/>
</dbReference>
<feature type="compositionally biased region" description="Polar residues" evidence="1">
    <location>
        <begin position="515"/>
        <end position="525"/>
    </location>
</feature>
<feature type="region of interest" description="Disordered" evidence="1">
    <location>
        <begin position="768"/>
        <end position="788"/>
    </location>
</feature>
<feature type="compositionally biased region" description="Polar residues" evidence="1">
    <location>
        <begin position="641"/>
        <end position="653"/>
    </location>
</feature>
<feature type="region of interest" description="Disordered" evidence="1">
    <location>
        <begin position="515"/>
        <end position="556"/>
    </location>
</feature>
<feature type="compositionally biased region" description="Basic and acidic residues" evidence="1">
    <location>
        <begin position="526"/>
        <end position="537"/>
    </location>
</feature>
<feature type="compositionally biased region" description="Low complexity" evidence="1">
    <location>
        <begin position="658"/>
        <end position="676"/>
    </location>
</feature>
<name>A0AAV0AHE2_PHAPC</name>
<protein>
    <submittedName>
        <fullName evidence="2">Expressed protein</fullName>
    </submittedName>
</protein>
<feature type="compositionally biased region" description="Basic residues" evidence="1">
    <location>
        <begin position="86"/>
        <end position="100"/>
    </location>
</feature>
<evidence type="ECO:0000313" key="3">
    <source>
        <dbReference type="Proteomes" id="UP001153365"/>
    </source>
</evidence>
<proteinExistence type="predicted"/>
<feature type="compositionally biased region" description="Polar residues" evidence="1">
    <location>
        <begin position="773"/>
        <end position="785"/>
    </location>
</feature>
<dbReference type="Proteomes" id="UP001153365">
    <property type="component" value="Unassembled WGS sequence"/>
</dbReference>
<keyword evidence="3" id="KW-1185">Reference proteome</keyword>
<comment type="caution">
    <text evidence="2">The sequence shown here is derived from an EMBL/GenBank/DDBJ whole genome shotgun (WGS) entry which is preliminary data.</text>
</comment>
<accession>A0AAV0AHE2</accession>
<reference evidence="2" key="1">
    <citation type="submission" date="2022-06" db="EMBL/GenBank/DDBJ databases">
        <authorList>
            <consortium name="SYNGENTA / RWTH Aachen University"/>
        </authorList>
    </citation>
    <scope>NUCLEOTIDE SEQUENCE</scope>
</reference>
<feature type="region of interest" description="Disordered" evidence="1">
    <location>
        <begin position="55"/>
        <end position="112"/>
    </location>
</feature>
<feature type="compositionally biased region" description="Polar residues" evidence="1">
    <location>
        <begin position="101"/>
        <end position="112"/>
    </location>
</feature>
<feature type="region of interest" description="Disordered" evidence="1">
    <location>
        <begin position="1"/>
        <end position="31"/>
    </location>
</feature>
<feature type="compositionally biased region" description="Low complexity" evidence="1">
    <location>
        <begin position="846"/>
        <end position="859"/>
    </location>
</feature>
<feature type="compositionally biased region" description="Basic and acidic residues" evidence="1">
    <location>
        <begin position="1279"/>
        <end position="1303"/>
    </location>
</feature>
<evidence type="ECO:0000256" key="1">
    <source>
        <dbReference type="SAM" id="MobiDB-lite"/>
    </source>
</evidence>
<feature type="region of interest" description="Disordered" evidence="1">
    <location>
        <begin position="641"/>
        <end position="676"/>
    </location>
</feature>
<feature type="compositionally biased region" description="Polar residues" evidence="1">
    <location>
        <begin position="1145"/>
        <end position="1155"/>
    </location>
</feature>
<feature type="region of interest" description="Disordered" evidence="1">
    <location>
        <begin position="958"/>
        <end position="981"/>
    </location>
</feature>
<sequence>MAAAQGALSAPVPSTASLKRKRPQGDSSSATSWFGMAFQIPAVIKREFNDFIKTVRDGSPQTPDRLSRSKRHSIQSSKVSTERPNNHHSKFSSIKARSHPTRNTPNKLSSTQPLIYDSEVPSAKKFKVFCGVSETQQVDQSGEWCTEPLPAVSSVSSFGSLGLTLTRGNPTSKGYLEYGSSFHHLPSLTAPLAVFCYSNNSNCISLITIRSSRNFFPLGSIDLITILSLFTMPNSLVIEEIFQSKLTLSPQSPPEKPPLIKTAGETREMQIENADLEEISSIGAQLGTIIDAAHLSLPSGSNSVLFPDWKTFRNHESLSPLRNSESSVSTWKPFSSTTTSNASFLHQRGLSTNTSLTSLNSFNLARHFKNEDGAHTVRLISSGSAATPRIRHTKLLGTPRASSRTSTLSTSSLNSDSRLDAINAGEQARSMVRGSASLTNLSLLHPNPRIHQEDESECLAPELTERKRVSRPKVPLSEIIGGPSMSQLTTAPVLQSSSSSDPSINLGTFRQIQSPFQSFSTPMTSQDKESISTEEKNVTANGESAEKSSDFSVTDTSSSLDTLRSQVSNAILIHSVSRPSTPDEPQSDYNVMRTDSLPKAYPRQDAIVEVDEDDEGDGSFEFLEKEEALARVKFSPRCSLPTSARSPNFSSASERQESVQQFQTSPTTFSSPSLSSIMRSPKEISLKALHTQAEFNASLSDSPVVVKKPSEGALVGGSPFIVSRVYGKGPEDKWSRKHKSLSASVSGIRVPGLAQDLFGAKSSIKGRMHENSTSKVPASNTQSLVGGSISKPDSSIAWCRDGDLDSDLFGTIKQPSGHLFEATDSTAILAKEPLAPLSPSKLQNASRSSSRNQKSCSTSGVSKFREGSSEQSIPEMATFLSELKSAGRDKLRKTMGSIKYYNATNSSEQNKSPHQSSQSRLVNPANAEILQLAIKQEFSCSPRNSYDSRTLRIPTATTKLNGSGKINRRSIPAPISLDDGHCQRTSNNSPIESPKSLLFQRIYPSSSTKESRRGMTTNSEGVQVVLGQAISTPKTCTSHLSRSIIDPGLTPRARNFNSPMIDPSSPIQKDFTMDELIEQVSSLRQTNVVLTDTQSDMPPRTRQDSFLRKRELVQEMGLSSSAENSFDNSSLSKNDDYFTNKIPKQVQNPQSSISYQARPRSSPILKNVNKNRPMSPSKTRFDTGRHSQPQRLTQANDGNSVRLVSILTNSSRLSTDESYESGMNKLTDITSSNSRSSSKSKRVVIVDEPNYSQRRSSSKSVKRSSVSSTGSVAGKRFNSIKENEGEGSIEVRHTEKTDKEVPEPTKQICQPSKDAEWVLVKSDCNRLGNGEANLRRWSLRASAIMSANPKLSD</sequence>
<feature type="region of interest" description="Disordered" evidence="1">
    <location>
        <begin position="1117"/>
        <end position="1200"/>
    </location>
</feature>